<dbReference type="InterPro" id="IPR036259">
    <property type="entry name" value="MFS_trans_sf"/>
</dbReference>
<feature type="transmembrane region" description="Helical" evidence="7">
    <location>
        <begin position="196"/>
        <end position="215"/>
    </location>
</feature>
<accession>A0A9Q3XDD4</accession>
<dbReference type="PROSITE" id="PS00216">
    <property type="entry name" value="SUGAR_TRANSPORT_1"/>
    <property type="match status" value="1"/>
</dbReference>
<dbReference type="GO" id="GO:0005886">
    <property type="term" value="C:plasma membrane"/>
    <property type="evidence" value="ECO:0007669"/>
    <property type="project" value="UniProtKB-SubCell"/>
</dbReference>
<dbReference type="Gene3D" id="1.20.1250.20">
    <property type="entry name" value="MFS general substrate transporter like domains"/>
    <property type="match status" value="2"/>
</dbReference>
<feature type="transmembrane region" description="Helical" evidence="7">
    <location>
        <begin position="157"/>
        <end position="184"/>
    </location>
</feature>
<feature type="transmembrane region" description="Helical" evidence="7">
    <location>
        <begin position="443"/>
        <end position="468"/>
    </location>
</feature>
<dbReference type="Proteomes" id="UP000824927">
    <property type="component" value="Unassembled WGS sequence"/>
</dbReference>
<dbReference type="PROSITE" id="PS00217">
    <property type="entry name" value="SUGAR_TRANSPORT_2"/>
    <property type="match status" value="1"/>
</dbReference>
<dbReference type="PANTHER" id="PTHR43045:SF7">
    <property type="entry name" value="MAJOR FACILITATOR SUPERFAMILY TRANSPORTER"/>
    <property type="match status" value="1"/>
</dbReference>
<feature type="domain" description="Major facilitator superfamily (MFS) profile" evidence="8">
    <location>
        <begin position="20"/>
        <end position="536"/>
    </location>
</feature>
<dbReference type="GO" id="GO:0022857">
    <property type="term" value="F:transmembrane transporter activity"/>
    <property type="evidence" value="ECO:0007669"/>
    <property type="project" value="InterPro"/>
</dbReference>
<feature type="transmembrane region" description="Helical" evidence="7">
    <location>
        <begin position="57"/>
        <end position="84"/>
    </location>
</feature>
<feature type="transmembrane region" description="Helical" evidence="7">
    <location>
        <begin position="514"/>
        <end position="532"/>
    </location>
</feature>
<dbReference type="InterPro" id="IPR020846">
    <property type="entry name" value="MFS_dom"/>
</dbReference>
<dbReference type="PROSITE" id="PS50850">
    <property type="entry name" value="MFS"/>
    <property type="match status" value="1"/>
</dbReference>
<dbReference type="AlphaFoldDB" id="A0A9Q3XDD4"/>
<evidence type="ECO:0000256" key="7">
    <source>
        <dbReference type="SAM" id="Phobius"/>
    </source>
</evidence>
<feature type="transmembrane region" description="Helical" evidence="7">
    <location>
        <begin position="287"/>
        <end position="304"/>
    </location>
</feature>
<evidence type="ECO:0000313" key="10">
    <source>
        <dbReference type="Proteomes" id="UP000824927"/>
    </source>
</evidence>
<keyword evidence="4 7" id="KW-0812">Transmembrane</keyword>
<protein>
    <submittedName>
        <fullName evidence="9">MFS transporter</fullName>
    </submittedName>
</protein>
<evidence type="ECO:0000256" key="6">
    <source>
        <dbReference type="ARBA" id="ARBA00023136"/>
    </source>
</evidence>
<keyword evidence="3" id="KW-1003">Cell membrane</keyword>
<dbReference type="Pfam" id="PF00083">
    <property type="entry name" value="Sugar_tr"/>
    <property type="match status" value="1"/>
</dbReference>
<dbReference type="EMBL" id="JAHVKP010000001">
    <property type="protein sequence ID" value="MBY6217750.1"/>
    <property type="molecule type" value="Genomic_DNA"/>
</dbReference>
<keyword evidence="2" id="KW-0813">Transport</keyword>
<dbReference type="InterPro" id="IPR005828">
    <property type="entry name" value="MFS_sugar_transport-like"/>
</dbReference>
<dbReference type="PANTHER" id="PTHR43045">
    <property type="entry name" value="SHIKIMATE TRANSPORTER"/>
    <property type="match status" value="1"/>
</dbReference>
<comment type="caution">
    <text evidence="9">The sequence shown here is derived from an EMBL/GenBank/DDBJ whole genome shotgun (WGS) entry which is preliminary data.</text>
</comment>
<dbReference type="FunFam" id="1.20.1250.20:FF:000001">
    <property type="entry name" value="Dicarboxylate MFS transporter"/>
    <property type="match status" value="1"/>
</dbReference>
<evidence type="ECO:0000256" key="1">
    <source>
        <dbReference type="ARBA" id="ARBA00004651"/>
    </source>
</evidence>
<evidence type="ECO:0000313" key="9">
    <source>
        <dbReference type="EMBL" id="MBY6217750.1"/>
    </source>
</evidence>
<sequence>MAGGTTVTQREPSEKEIKLVIGASSAGTVFEWYDFFIYGTLAYILKDAFYDVDNETLGLLLVWSTFAVGFAFRPIGAILFGFLGDRLGRKYTFLVTVTLMGIATAGVGLIPTVATIGIAAPIIVIILRVLQGLALGGEYGGAAIYVAEHAPPEKRGFYTSFIQASVAGGFVLSIAVVLSCRFLIPEDDFVAWGWRVPFLLSIILLGISLWMRLKLSESPVFQAMKEAGETAHNPFVESFTYPGNKKRIFVALFGVTGILTTIWYTAFFSGMSFLRGPMHVDDLTVELILFVSGLIAMTFYILIGKWSDRVGRKKPIIIGAVATLALLFPAFWTLGSLANPALSEAAERTPITVSGPACTTDPFADLFDREQSDCGKILETLTASGVPYELTEGSELQLSAGGEAIAIDPVWFEDGAARRDGIRGALNNYGFDFSKQQPAFGNILGIVAVLLGLGMLSALTYGSVAALLSEMFPARIRYSSMSIPYHIGAGYLGGFLPLIAGVIVASTGNIYSGLWYTWVVVAFGVVVAWWGLPSGPPTDFEDSGEAPPVSPVTP</sequence>
<dbReference type="InterPro" id="IPR005829">
    <property type="entry name" value="Sugar_transporter_CS"/>
</dbReference>
<evidence type="ECO:0000256" key="5">
    <source>
        <dbReference type="ARBA" id="ARBA00022989"/>
    </source>
</evidence>
<feature type="transmembrane region" description="Helical" evidence="7">
    <location>
        <begin position="19"/>
        <end position="45"/>
    </location>
</feature>
<evidence type="ECO:0000256" key="4">
    <source>
        <dbReference type="ARBA" id="ARBA00022692"/>
    </source>
</evidence>
<dbReference type="RefSeq" id="WP_222404781.1">
    <property type="nucleotide sequence ID" value="NZ_JAHVKP010000001.1"/>
</dbReference>
<organism evidence="9 10">
    <name type="scientific">Qipengyuania aquimaris</name>
    <dbReference type="NCBI Taxonomy" id="255984"/>
    <lineage>
        <taxon>Bacteria</taxon>
        <taxon>Pseudomonadati</taxon>
        <taxon>Pseudomonadota</taxon>
        <taxon>Alphaproteobacteria</taxon>
        <taxon>Sphingomonadales</taxon>
        <taxon>Erythrobacteraceae</taxon>
        <taxon>Qipengyuania</taxon>
    </lineage>
</organism>
<comment type="subcellular location">
    <subcellularLocation>
        <location evidence="1">Cell membrane</location>
        <topology evidence="1">Multi-pass membrane protein</topology>
    </subcellularLocation>
</comment>
<feature type="transmembrane region" description="Helical" evidence="7">
    <location>
        <begin position="116"/>
        <end position="136"/>
    </location>
</feature>
<proteinExistence type="predicted"/>
<name>A0A9Q3XDD4_9SPHN</name>
<feature type="transmembrane region" description="Helical" evidence="7">
    <location>
        <begin position="489"/>
        <end position="508"/>
    </location>
</feature>
<keyword evidence="6 7" id="KW-0472">Membrane</keyword>
<evidence type="ECO:0000259" key="8">
    <source>
        <dbReference type="PROSITE" id="PS50850"/>
    </source>
</evidence>
<feature type="transmembrane region" description="Helical" evidence="7">
    <location>
        <begin position="248"/>
        <end position="267"/>
    </location>
</feature>
<evidence type="ECO:0000256" key="2">
    <source>
        <dbReference type="ARBA" id="ARBA00022448"/>
    </source>
</evidence>
<feature type="transmembrane region" description="Helical" evidence="7">
    <location>
        <begin position="316"/>
        <end position="334"/>
    </location>
</feature>
<gene>
    <name evidence="9" type="ORF">KUV31_05280</name>
</gene>
<reference evidence="9" key="1">
    <citation type="submission" date="2021-06" db="EMBL/GenBank/DDBJ databases">
        <title>50 bacteria genomes isolated from Dapeng, Shenzhen, China.</title>
        <authorList>
            <person name="Zheng W."/>
            <person name="Yu S."/>
            <person name="Huang Y."/>
        </authorList>
    </citation>
    <scope>NUCLEOTIDE SEQUENCE</scope>
    <source>
        <strain evidence="9">DP4N28-2</strain>
    </source>
</reference>
<dbReference type="SUPFAM" id="SSF103473">
    <property type="entry name" value="MFS general substrate transporter"/>
    <property type="match status" value="1"/>
</dbReference>
<keyword evidence="5 7" id="KW-1133">Transmembrane helix</keyword>
<evidence type="ECO:0000256" key="3">
    <source>
        <dbReference type="ARBA" id="ARBA00022475"/>
    </source>
</evidence>